<dbReference type="InterPro" id="IPR000719">
    <property type="entry name" value="Prot_kinase_dom"/>
</dbReference>
<accession>A0ABY4H0Z2</accession>
<evidence type="ECO:0000313" key="2">
    <source>
        <dbReference type="EMBL" id="UOQ92662.1"/>
    </source>
</evidence>
<protein>
    <submittedName>
        <fullName evidence="2">Serine/threonine protein kinase</fullName>
    </submittedName>
</protein>
<dbReference type="GO" id="GO:0004674">
    <property type="term" value="F:protein serine/threonine kinase activity"/>
    <property type="evidence" value="ECO:0007669"/>
    <property type="project" value="UniProtKB-KW"/>
</dbReference>
<keyword evidence="2" id="KW-0418">Kinase</keyword>
<feature type="domain" description="Protein kinase" evidence="1">
    <location>
        <begin position="23"/>
        <end position="303"/>
    </location>
</feature>
<dbReference type="RefSeq" id="WP_244752270.1">
    <property type="nucleotide sequence ID" value="NZ_CP095074.1"/>
</dbReference>
<name>A0ABY4H0Z2_9BACI</name>
<organism evidence="2 3">
    <name type="scientific">Halobacillus shinanisalinarum</name>
    <dbReference type="NCBI Taxonomy" id="2932258"/>
    <lineage>
        <taxon>Bacteria</taxon>
        <taxon>Bacillati</taxon>
        <taxon>Bacillota</taxon>
        <taxon>Bacilli</taxon>
        <taxon>Bacillales</taxon>
        <taxon>Bacillaceae</taxon>
        <taxon>Halobacillus</taxon>
    </lineage>
</organism>
<dbReference type="SUPFAM" id="SSF56112">
    <property type="entry name" value="Protein kinase-like (PK-like)"/>
    <property type="match status" value="1"/>
</dbReference>
<proteinExistence type="predicted"/>
<keyword evidence="2" id="KW-0808">Transferase</keyword>
<dbReference type="InterPro" id="IPR011009">
    <property type="entry name" value="Kinase-like_dom_sf"/>
</dbReference>
<dbReference type="EMBL" id="CP095074">
    <property type="protein sequence ID" value="UOQ92662.1"/>
    <property type="molecule type" value="Genomic_DNA"/>
</dbReference>
<evidence type="ECO:0000313" key="3">
    <source>
        <dbReference type="Proteomes" id="UP000831880"/>
    </source>
</evidence>
<keyword evidence="2" id="KW-0723">Serine/threonine-protein kinase</keyword>
<reference evidence="2 3" key="1">
    <citation type="submission" date="2022-04" db="EMBL/GenBank/DDBJ databases">
        <title>Halobacillus sp. isolated from saltern.</title>
        <authorList>
            <person name="Won M."/>
            <person name="Lee C.-M."/>
            <person name="Woen H.-Y."/>
            <person name="Kwon S.-W."/>
        </authorList>
    </citation>
    <scope>NUCLEOTIDE SEQUENCE [LARGE SCALE GENOMIC DNA]</scope>
    <source>
        <strain evidence="2 3">SSTM10-2</strain>
    </source>
</reference>
<keyword evidence="3" id="KW-1185">Reference proteome</keyword>
<dbReference type="Proteomes" id="UP000831880">
    <property type="component" value="Chromosome"/>
</dbReference>
<sequence length="303" mass="34757">MEFSRSDKFPVIISLDDVTFQLQESHDFEWLRSLGHVFCVFDEQDSGNICFGIENDGQKSFVKYAGSKPIDFSGNPQDAIARLQNAIPLYKYLKHSNLITLVDYFHTDHGYAAVYKWFEGECLHSHWSFPPPAKYTHPESPYYRCKNLPVKNRLVSLDAILSFHNFVESKGYVAVDFYDGSILYDFSNDRTKICDIDFYRKSPTINDMGQSFWGSSRSKSPEEFSLGSPIDARTNVFTMGAIAFGALGGEMDHSFSKWEAGKQLYDVALRAVSEKREVRFESVNAFKKAWDRAKRRTTNLRLS</sequence>
<dbReference type="PROSITE" id="PS50011">
    <property type="entry name" value="PROTEIN_KINASE_DOM"/>
    <property type="match status" value="1"/>
</dbReference>
<evidence type="ECO:0000259" key="1">
    <source>
        <dbReference type="PROSITE" id="PS50011"/>
    </source>
</evidence>
<dbReference type="Gene3D" id="1.10.510.10">
    <property type="entry name" value="Transferase(Phosphotransferase) domain 1"/>
    <property type="match status" value="1"/>
</dbReference>
<gene>
    <name evidence="2" type="ORF">MUO14_19910</name>
</gene>